<evidence type="ECO:0000313" key="2">
    <source>
        <dbReference type="EMBL" id="MED1204508.1"/>
    </source>
</evidence>
<gene>
    <name evidence="2" type="ORF">P4T90_15775</name>
</gene>
<sequence length="263" mass="29885">MNLSFDHLVHFTNNPIVTAETLKQKGFSVSQGGEHAHWGTFNALSYFGLSYLEFLGINHRTIAETAALENNLIEQAVQWLPNREGFGRIALRTNEIDSVAARMKDLGFKIHGPVPGKRTREDGITIQWKMLFIEASNDELPYPFFIQWNQSDEERKQDLAKNQQAHSISNLTFKEVVFAVHDSYKTANRWADCLGLRMSPLEKEKETHKLVLNGGDLIFTSSKNNRVSEYLERHGEGPFLMKFIGDKPLPAAEISGAYFQVNE</sequence>
<evidence type="ECO:0000259" key="1">
    <source>
        <dbReference type="Pfam" id="PF13468"/>
    </source>
</evidence>
<dbReference type="InterPro" id="IPR025870">
    <property type="entry name" value="Glyoxalase-like_dom"/>
</dbReference>
<reference evidence="2 3" key="1">
    <citation type="submission" date="2023-03" db="EMBL/GenBank/DDBJ databases">
        <title>Bacillus Genome Sequencing.</title>
        <authorList>
            <person name="Dunlap C."/>
        </authorList>
    </citation>
    <scope>NUCLEOTIDE SEQUENCE [LARGE SCALE GENOMIC DNA]</scope>
    <source>
        <strain evidence="2 3">B-23453</strain>
    </source>
</reference>
<accession>A0ABU6MLJ1</accession>
<dbReference type="Gene3D" id="3.10.180.10">
    <property type="entry name" value="2,3-Dihydroxybiphenyl 1,2-Dioxygenase, domain 1"/>
    <property type="match status" value="1"/>
</dbReference>
<keyword evidence="3" id="KW-1185">Reference proteome</keyword>
<dbReference type="Pfam" id="PF13468">
    <property type="entry name" value="Glyoxalase_3"/>
    <property type="match status" value="1"/>
</dbReference>
<comment type="caution">
    <text evidence="2">The sequence shown here is derived from an EMBL/GenBank/DDBJ whole genome shotgun (WGS) entry which is preliminary data.</text>
</comment>
<dbReference type="PANTHER" id="PTHR40265:SF1">
    <property type="entry name" value="GLYOXALASE-LIKE DOMAIN-CONTAINING PROTEIN"/>
    <property type="match status" value="1"/>
</dbReference>
<dbReference type="InterPro" id="IPR029068">
    <property type="entry name" value="Glyas_Bleomycin-R_OHBP_Dase"/>
</dbReference>
<proteinExistence type="predicted"/>
<dbReference type="SUPFAM" id="SSF54593">
    <property type="entry name" value="Glyoxalase/Bleomycin resistance protein/Dihydroxybiphenyl dioxygenase"/>
    <property type="match status" value="1"/>
</dbReference>
<feature type="domain" description="Glyoxalase-like" evidence="1">
    <location>
        <begin position="5"/>
        <end position="192"/>
    </location>
</feature>
<dbReference type="PANTHER" id="PTHR40265">
    <property type="entry name" value="BLL2707 PROTEIN"/>
    <property type="match status" value="1"/>
</dbReference>
<dbReference type="Proteomes" id="UP001341444">
    <property type="component" value="Unassembled WGS sequence"/>
</dbReference>
<dbReference type="RefSeq" id="WP_066266469.1">
    <property type="nucleotide sequence ID" value="NZ_JARMAB010000023.1"/>
</dbReference>
<organism evidence="2 3">
    <name type="scientific">Heyndrickxia acidicola</name>
    <dbReference type="NCBI Taxonomy" id="209389"/>
    <lineage>
        <taxon>Bacteria</taxon>
        <taxon>Bacillati</taxon>
        <taxon>Bacillota</taxon>
        <taxon>Bacilli</taxon>
        <taxon>Bacillales</taxon>
        <taxon>Bacillaceae</taxon>
        <taxon>Heyndrickxia</taxon>
    </lineage>
</organism>
<evidence type="ECO:0000313" key="3">
    <source>
        <dbReference type="Proteomes" id="UP001341444"/>
    </source>
</evidence>
<protein>
    <submittedName>
        <fullName evidence="2">VOC family protein</fullName>
    </submittedName>
</protein>
<name>A0ABU6MLJ1_9BACI</name>
<dbReference type="EMBL" id="JARMAB010000023">
    <property type="protein sequence ID" value="MED1204508.1"/>
    <property type="molecule type" value="Genomic_DNA"/>
</dbReference>